<keyword evidence="1 2" id="KW-0732">Signal</keyword>
<dbReference type="AlphaFoldDB" id="A0A918RAN7"/>
<keyword evidence="5" id="KW-1185">Reference proteome</keyword>
<dbReference type="RefSeq" id="WP_189362522.1">
    <property type="nucleotide sequence ID" value="NZ_BMWZ01000009.1"/>
</dbReference>
<feature type="signal peptide" evidence="2">
    <location>
        <begin position="1"/>
        <end position="20"/>
    </location>
</feature>
<feature type="chain" id="PRO_5037273045" description="Secretion system C-terminal sorting domain-containing protein" evidence="2">
    <location>
        <begin position="21"/>
        <end position="611"/>
    </location>
</feature>
<protein>
    <recommendedName>
        <fullName evidence="3">Secretion system C-terminal sorting domain-containing protein</fullName>
    </recommendedName>
</protein>
<dbReference type="GO" id="GO:0016788">
    <property type="term" value="F:hydrolase activity, acting on ester bonds"/>
    <property type="evidence" value="ECO:0007669"/>
    <property type="project" value="UniProtKB-ARBA"/>
</dbReference>
<accession>A0A918RAN7</accession>
<dbReference type="Gene3D" id="3.40.50.1110">
    <property type="entry name" value="SGNH hydrolase"/>
    <property type="match status" value="1"/>
</dbReference>
<comment type="caution">
    <text evidence="4">The sequence shown here is derived from an EMBL/GenBank/DDBJ whole genome shotgun (WGS) entry which is preliminary data.</text>
</comment>
<evidence type="ECO:0000259" key="3">
    <source>
        <dbReference type="Pfam" id="PF18962"/>
    </source>
</evidence>
<name>A0A918RAN7_9FLAO</name>
<reference evidence="4" key="1">
    <citation type="journal article" date="2014" name="Int. J. Syst. Evol. Microbiol.">
        <title>Complete genome sequence of Corynebacterium casei LMG S-19264T (=DSM 44701T), isolated from a smear-ripened cheese.</title>
        <authorList>
            <consortium name="US DOE Joint Genome Institute (JGI-PGF)"/>
            <person name="Walter F."/>
            <person name="Albersmeier A."/>
            <person name="Kalinowski J."/>
            <person name="Ruckert C."/>
        </authorList>
    </citation>
    <scope>NUCLEOTIDE SEQUENCE</scope>
    <source>
        <strain evidence="4">KCTC 12710</strain>
    </source>
</reference>
<dbReference type="InterPro" id="IPR036514">
    <property type="entry name" value="SGNH_hydro_sf"/>
</dbReference>
<gene>
    <name evidence="4" type="ORF">GCM10007028_32840</name>
</gene>
<feature type="domain" description="Secretion system C-terminal sorting" evidence="3">
    <location>
        <begin position="542"/>
        <end position="610"/>
    </location>
</feature>
<dbReference type="NCBIfam" id="TIGR04183">
    <property type="entry name" value="Por_Secre_tail"/>
    <property type="match status" value="1"/>
</dbReference>
<evidence type="ECO:0000256" key="2">
    <source>
        <dbReference type="SAM" id="SignalP"/>
    </source>
</evidence>
<proteinExistence type="predicted"/>
<reference evidence="4" key="2">
    <citation type="submission" date="2020-09" db="EMBL/GenBank/DDBJ databases">
        <authorList>
            <person name="Sun Q."/>
            <person name="Kim S."/>
        </authorList>
    </citation>
    <scope>NUCLEOTIDE SEQUENCE</scope>
    <source>
        <strain evidence="4">KCTC 12710</strain>
    </source>
</reference>
<dbReference type="Pfam" id="PF18962">
    <property type="entry name" value="Por_Secre_tail"/>
    <property type="match status" value="1"/>
</dbReference>
<organism evidence="4 5">
    <name type="scientific">Algibacter mikhailovii</name>
    <dbReference type="NCBI Taxonomy" id="425498"/>
    <lineage>
        <taxon>Bacteria</taxon>
        <taxon>Pseudomonadati</taxon>
        <taxon>Bacteroidota</taxon>
        <taxon>Flavobacteriia</taxon>
        <taxon>Flavobacteriales</taxon>
        <taxon>Flavobacteriaceae</taxon>
        <taxon>Algibacter</taxon>
    </lineage>
</organism>
<sequence length="611" mass="67830">MNKNPILALSCILFALILKAQDTKNVLFLGNSYTFYNDLPALIEQLASSNGDTFTHGKNTMGFYSLIEHANNNQSVDLINASDWDHVVLQEFSTLPAYTYLDFYDGASQLLQLINPSNTCLNKAILYMTWGRENSTDYPYNEHQQLTTDAYNTMAESFKTEVSPVGVAWKKVRDDNDPINLYDPDGSHPSYAGSYLAACVFYATIFDKSPVGLSFTGSLSKDDASYLQQKAFEAYNDYVALGLIHTGNAPDTITQTYTAQLNNTYFELNALATGSTMETSFDFTFTGSSTESVINTNLEYVISQQGTQIANGSVPISMNLTPNQCASQTETYPLNIDLSNVGKTLFHLELFLDGKLINDYMLSKTVTALADTSWKLATIEKALAEGPTLRNYSGWWYNTTQDITVRACQFDDQIIFNADGTFQNILENNTWRDSWQGVAEGCGIPVAPHDGSTASSWLYNTETSSITLTGLGAFVGLPGAHNTSKLKSPSDAVNLITYSVLFEEDLMYTYIDHGNGFYRFVFKKEPSLSIANIKDTHLFNFHPNPATTEIQIQSDHQIEALTIYDLTGKILFTQQDLTPNTMLNISQLKRGLYILKASIGNKTTVKKLAIH</sequence>
<evidence type="ECO:0000313" key="4">
    <source>
        <dbReference type="EMBL" id="GGZ91856.1"/>
    </source>
</evidence>
<evidence type="ECO:0000313" key="5">
    <source>
        <dbReference type="Proteomes" id="UP000636004"/>
    </source>
</evidence>
<dbReference type="InterPro" id="IPR026444">
    <property type="entry name" value="Secre_tail"/>
</dbReference>
<evidence type="ECO:0000256" key="1">
    <source>
        <dbReference type="ARBA" id="ARBA00022729"/>
    </source>
</evidence>
<dbReference type="Proteomes" id="UP000636004">
    <property type="component" value="Unassembled WGS sequence"/>
</dbReference>
<dbReference type="EMBL" id="BMWZ01000009">
    <property type="protein sequence ID" value="GGZ91856.1"/>
    <property type="molecule type" value="Genomic_DNA"/>
</dbReference>
<dbReference type="SUPFAM" id="SSF52266">
    <property type="entry name" value="SGNH hydrolase"/>
    <property type="match status" value="1"/>
</dbReference>